<protein>
    <submittedName>
        <fullName evidence="1">Uncharacterized protein</fullName>
    </submittedName>
</protein>
<accession>A0A0E3R2A1</accession>
<sequence length="624" mass="72800">MKLLLNYHVPGLGKLSAQLYESSHDAYSLLYSNGHIERMRNIEQLGVIHNVYEGVHHSRWEYVMTQLGLLHRLYPSDKKMGGRPLEGWGLNSDIEFLDKKLSGLEVIQIWILLSNSGHLPGTFSSEKALMKYILKDVHIKEILRNSLHDYNVKLYFDSILETEDFYNFNKILSFFFLEQYRDKNPELIDFLIEILKFYCIGCDALTKDVTSEKKASLVKKRSNFLLIFNRLRQISYLYLDSLYGPVPFDFDLPSILVNLPDHINDLFIGDGDLIQTLNSFDSFLSNTIYQSEKSLQAHGYHVKNVTNITKNKSRKIIDRVDLYKFLMEDSNFEPLYTNFQKSQTIRFLLDIVPGYSKIYKRLFNFEMEDFLNKRYGITKCIFTLEPNIKKDTYMMSLSFSDKCTDTQSLIVLGKLMKDLIELKQKLTKENPFGVLEFNPFNLYIESMFERIFSQLILFFLKQIIESDYIYRYDNHDLSKVSCIGTVGSKDAAILLENYCENHENLPESRLHEVKSMIKVLNLIGYRGNIIVTCDQIKIFDIDRSMVTDLDGLAVGFSKNKFSVILIEAKKQRKRGQSSSIRQLKKNIDKLNLNTTVESNVEYIESYCAYSLRQIDGNKYSKLHR</sequence>
<reference evidence="1 2" key="1">
    <citation type="submission" date="2014-07" db="EMBL/GenBank/DDBJ databases">
        <title>Methanogenic archaea and the global carbon cycle.</title>
        <authorList>
            <person name="Henriksen J.R."/>
            <person name="Luke J."/>
            <person name="Reinhart S."/>
            <person name="Benedict M.N."/>
            <person name="Youngblut N.D."/>
            <person name="Metcalf M.E."/>
            <person name="Whitaker R.J."/>
            <person name="Metcalf W.W."/>
        </authorList>
    </citation>
    <scope>NUCLEOTIDE SEQUENCE [LARGE SCALE GENOMIC DNA]</scope>
    <source>
        <strain evidence="1 2">227</strain>
    </source>
</reference>
<organism evidence="1 2">
    <name type="scientific">Methanosarcina barkeri 227</name>
    <dbReference type="NCBI Taxonomy" id="1434106"/>
    <lineage>
        <taxon>Archaea</taxon>
        <taxon>Methanobacteriati</taxon>
        <taxon>Methanobacteriota</taxon>
        <taxon>Stenosarchaea group</taxon>
        <taxon>Methanomicrobia</taxon>
        <taxon>Methanosarcinales</taxon>
        <taxon>Methanosarcinaceae</taxon>
        <taxon>Methanosarcina</taxon>
    </lineage>
</organism>
<dbReference type="Gene3D" id="1.10.3210.10">
    <property type="entry name" value="Hypothetical protein af1432"/>
    <property type="match status" value="1"/>
</dbReference>
<dbReference type="EMBL" id="CP009530">
    <property type="protein sequence ID" value="AKB57705.1"/>
    <property type="molecule type" value="Genomic_DNA"/>
</dbReference>
<gene>
    <name evidence="1" type="ORF">MSBR2_1189</name>
</gene>
<dbReference type="HOGENOM" id="CLU_430626_0_0_2"/>
<evidence type="ECO:0000313" key="1">
    <source>
        <dbReference type="EMBL" id="AKB57705.1"/>
    </source>
</evidence>
<dbReference type="AlphaFoldDB" id="A0A0E3R2A1"/>
<dbReference type="Proteomes" id="UP000033079">
    <property type="component" value="Chromosome"/>
</dbReference>
<evidence type="ECO:0000313" key="2">
    <source>
        <dbReference type="Proteomes" id="UP000033079"/>
    </source>
</evidence>
<proteinExistence type="predicted"/>
<name>A0A0E3R2A1_METBA</name>
<dbReference type="PATRIC" id="fig|1434106.5.peg.1515"/>
<dbReference type="KEGG" id="mbar:MSBR2_1189"/>